<organism evidence="2 3">
    <name type="scientific">Geodermatophilus dictyosporus</name>
    <dbReference type="NCBI Taxonomy" id="1523247"/>
    <lineage>
        <taxon>Bacteria</taxon>
        <taxon>Bacillati</taxon>
        <taxon>Actinomycetota</taxon>
        <taxon>Actinomycetes</taxon>
        <taxon>Geodermatophilales</taxon>
        <taxon>Geodermatophilaceae</taxon>
        <taxon>Geodermatophilus</taxon>
    </lineage>
</organism>
<dbReference type="SUPFAM" id="SSF55729">
    <property type="entry name" value="Acyl-CoA N-acyltransferases (Nat)"/>
    <property type="match status" value="1"/>
</dbReference>
<dbReference type="InterPro" id="IPR000182">
    <property type="entry name" value="GNAT_dom"/>
</dbReference>
<dbReference type="Pfam" id="PF13302">
    <property type="entry name" value="Acetyltransf_3"/>
    <property type="match status" value="1"/>
</dbReference>
<dbReference type="AlphaFoldDB" id="A0A1I5L5A1"/>
<dbReference type="PROSITE" id="PS51186">
    <property type="entry name" value="GNAT"/>
    <property type="match status" value="1"/>
</dbReference>
<sequence>MSVRLRVPTTEDAGAWADLFDDAEVMRYVGTGEVRDRAWYAAFVQRQQELAERTGLCLFSVLVAEEVAGFTGIQPWTQPWGPTGVLEIGWRLGRRFWGRGIATEAGRTVLDRARTLEVPRVVAMVHADNAASLAVARKLGLIEEAALRAPSGVPVLQYGVRLTAAS</sequence>
<feature type="domain" description="N-acetyltransferase" evidence="1">
    <location>
        <begin position="3"/>
        <end position="163"/>
    </location>
</feature>
<accession>A0A1I5L5A1</accession>
<gene>
    <name evidence="2" type="ORF">SAMN05660464_1561</name>
</gene>
<protein>
    <submittedName>
        <fullName evidence="2">Protein N-acetyltransferase, RimJ/RimL family</fullName>
    </submittedName>
</protein>
<dbReference type="PANTHER" id="PTHR43792:SF1">
    <property type="entry name" value="N-ACETYLTRANSFERASE DOMAIN-CONTAINING PROTEIN"/>
    <property type="match status" value="1"/>
</dbReference>
<dbReference type="PANTHER" id="PTHR43792">
    <property type="entry name" value="GNAT FAMILY, PUTATIVE (AFU_ORTHOLOGUE AFUA_3G00765)-RELATED-RELATED"/>
    <property type="match status" value="1"/>
</dbReference>
<dbReference type="InterPro" id="IPR051531">
    <property type="entry name" value="N-acetyltransferase"/>
</dbReference>
<dbReference type="Gene3D" id="3.40.630.30">
    <property type="match status" value="1"/>
</dbReference>
<dbReference type="Proteomes" id="UP000198857">
    <property type="component" value="Unassembled WGS sequence"/>
</dbReference>
<reference evidence="3" key="1">
    <citation type="submission" date="2016-10" db="EMBL/GenBank/DDBJ databases">
        <authorList>
            <person name="Varghese N."/>
            <person name="Submissions S."/>
        </authorList>
    </citation>
    <scope>NUCLEOTIDE SEQUENCE [LARGE SCALE GENOMIC DNA]</scope>
    <source>
        <strain evidence="3">DSM 44208</strain>
    </source>
</reference>
<dbReference type="EMBL" id="FOWQ01000002">
    <property type="protein sequence ID" value="SFO92477.1"/>
    <property type="molecule type" value="Genomic_DNA"/>
</dbReference>
<dbReference type="GO" id="GO:0016747">
    <property type="term" value="F:acyltransferase activity, transferring groups other than amino-acyl groups"/>
    <property type="evidence" value="ECO:0007669"/>
    <property type="project" value="InterPro"/>
</dbReference>
<dbReference type="InterPro" id="IPR016181">
    <property type="entry name" value="Acyl_CoA_acyltransferase"/>
</dbReference>
<evidence type="ECO:0000259" key="1">
    <source>
        <dbReference type="PROSITE" id="PS51186"/>
    </source>
</evidence>
<dbReference type="RefSeq" id="WP_169063908.1">
    <property type="nucleotide sequence ID" value="NZ_FOWQ01000002.1"/>
</dbReference>
<proteinExistence type="predicted"/>
<keyword evidence="3" id="KW-1185">Reference proteome</keyword>
<name>A0A1I5L5A1_9ACTN</name>
<evidence type="ECO:0000313" key="3">
    <source>
        <dbReference type="Proteomes" id="UP000198857"/>
    </source>
</evidence>
<keyword evidence="2" id="KW-0808">Transferase</keyword>
<evidence type="ECO:0000313" key="2">
    <source>
        <dbReference type="EMBL" id="SFO92477.1"/>
    </source>
</evidence>
<dbReference type="STRING" id="1523247.SAMN05660464_1561"/>